<reference evidence="4" key="1">
    <citation type="submission" date="2021-03" db="EMBL/GenBank/DDBJ databases">
        <title>Characterization of a novel Integrative Conjugative Element in Glaesserella parasuis.</title>
        <authorList>
            <person name="Hu G."/>
            <person name="Sun H."/>
        </authorList>
    </citation>
    <scope>NUCLEOTIDE SEQUENCE</scope>
    <source>
        <strain evidence="4">GHP1807</strain>
    </source>
</reference>
<proteinExistence type="inferred from homology"/>
<dbReference type="Gene3D" id="3.40.1620.10">
    <property type="entry name" value="YefM-like domain"/>
    <property type="match status" value="1"/>
</dbReference>
<reference evidence="5" key="3">
    <citation type="submission" date="2023-04" db="EMBL/GenBank/DDBJ databases">
        <title>Molecular characterization of the Integrative and Conjugative elements harboring multidrug-resistance gene from Glaesserella (Haemophilus) parasuis.</title>
        <authorList>
            <person name="Che Y."/>
            <person name="Zhou L."/>
        </authorList>
    </citation>
    <scope>NUCLEOTIDE SEQUENCE</scope>
    <source>
        <strain evidence="5">Z44</strain>
    </source>
</reference>
<accession>A0A084EZJ1</accession>
<name>A0A084EZJ1_GLAPU</name>
<comment type="function">
    <text evidence="2">Antitoxin component of a type II toxin-antitoxin (TA) system.</text>
</comment>
<dbReference type="KEGG" id="hpak:JT17_01875"/>
<evidence type="ECO:0000256" key="2">
    <source>
        <dbReference type="RuleBase" id="RU362080"/>
    </source>
</evidence>
<dbReference type="AlphaFoldDB" id="A0A084EZJ1"/>
<dbReference type="KEGG" id="hpas:JL26_04305"/>
<dbReference type="Proteomes" id="UP001148834">
    <property type="component" value="Unassembled WGS sequence"/>
</dbReference>
<sequence>MLNQSLESVNMHEAKTNFSRIVEDVKRFGKPIIIAKSGKPQVKIVPLDTIQNGSRFGFMKKQNMQIPEDFDRLYQNEIVAMFEGKEE</sequence>
<organism evidence="3 6">
    <name type="scientific">Glaesserella parasuis</name>
    <name type="common">Haemophilus parasuis</name>
    <dbReference type="NCBI Taxonomy" id="738"/>
    <lineage>
        <taxon>Bacteria</taxon>
        <taxon>Pseudomonadati</taxon>
        <taxon>Pseudomonadota</taxon>
        <taxon>Gammaproteobacteria</taxon>
        <taxon>Pasteurellales</taxon>
        <taxon>Pasteurellaceae</taxon>
        <taxon>Glaesserella</taxon>
    </lineage>
</organism>
<dbReference type="EMBL" id="CP071491">
    <property type="protein sequence ID" value="QSX16009.1"/>
    <property type="molecule type" value="Genomic_DNA"/>
</dbReference>
<dbReference type="EMBL" id="CP121769">
    <property type="protein sequence ID" value="WGE09173.1"/>
    <property type="molecule type" value="Genomic_DNA"/>
</dbReference>
<evidence type="ECO:0000313" key="4">
    <source>
        <dbReference type="EMBL" id="QSX16009.1"/>
    </source>
</evidence>
<dbReference type="InterPro" id="IPR036165">
    <property type="entry name" value="YefM-like_sf"/>
</dbReference>
<evidence type="ECO:0000313" key="5">
    <source>
        <dbReference type="EMBL" id="WGE09173.1"/>
    </source>
</evidence>
<dbReference type="InterPro" id="IPR006442">
    <property type="entry name" value="Antitoxin_Phd/YefM"/>
</dbReference>
<dbReference type="NCBIfam" id="TIGR01552">
    <property type="entry name" value="phd_fam"/>
    <property type="match status" value="1"/>
</dbReference>
<dbReference type="EMBL" id="JAODIR010000004">
    <property type="protein sequence ID" value="MDD2167300.1"/>
    <property type="molecule type" value="Genomic_DNA"/>
</dbReference>
<dbReference type="Proteomes" id="UP001222296">
    <property type="component" value="Chromosome"/>
</dbReference>
<evidence type="ECO:0000313" key="6">
    <source>
        <dbReference type="Proteomes" id="UP001148834"/>
    </source>
</evidence>
<evidence type="ECO:0000256" key="1">
    <source>
        <dbReference type="ARBA" id="ARBA00009981"/>
    </source>
</evidence>
<evidence type="ECO:0000313" key="3">
    <source>
        <dbReference type="EMBL" id="MDD2167300.1"/>
    </source>
</evidence>
<dbReference type="Proteomes" id="UP000662736">
    <property type="component" value="Chromosome"/>
</dbReference>
<dbReference type="RefSeq" id="WP_005713671.1">
    <property type="nucleotide sequence ID" value="NZ_CBCRUP010000011.1"/>
</dbReference>
<reference evidence="3" key="2">
    <citation type="submission" date="2022-09" db="EMBL/GenBank/DDBJ databases">
        <title>Molecular characterization of Glaesserella parasuis strains circulating in commercial swine farms using whole-genome sequencing.</title>
        <authorList>
            <person name="Mugabi R."/>
            <person name="Clavijo M."/>
            <person name="Li G."/>
        </authorList>
    </citation>
    <scope>NUCLEOTIDE SEQUENCE</scope>
    <source>
        <strain evidence="3">0435-53</strain>
    </source>
</reference>
<comment type="similarity">
    <text evidence="1 2">Belongs to the phD/YefM antitoxin family.</text>
</comment>
<dbReference type="SUPFAM" id="SSF143120">
    <property type="entry name" value="YefM-like"/>
    <property type="match status" value="1"/>
</dbReference>
<protein>
    <recommendedName>
        <fullName evidence="2">Antitoxin</fullName>
    </recommendedName>
</protein>
<dbReference type="Pfam" id="PF02604">
    <property type="entry name" value="PhdYeFM_antitox"/>
    <property type="match status" value="1"/>
</dbReference>
<dbReference type="OrthoDB" id="9800503at2"/>
<gene>
    <name evidence="4" type="ORF">J1G54_06240</name>
    <name evidence="3" type="ORF">N5925_01505</name>
    <name evidence="5" type="ORF">QBL01_07865</name>
</gene>